<evidence type="ECO:0000313" key="1">
    <source>
        <dbReference type="EMBL" id="PFG46964.1"/>
    </source>
</evidence>
<protein>
    <submittedName>
        <fullName evidence="1">Uncharacterized protein</fullName>
    </submittedName>
</protein>
<reference evidence="1 2" key="1">
    <citation type="submission" date="2017-10" db="EMBL/GenBank/DDBJ databases">
        <title>Sequencing the genomes of 1000 actinobacteria strains.</title>
        <authorList>
            <person name="Klenk H.-P."/>
        </authorList>
    </citation>
    <scope>NUCLEOTIDE SEQUENCE [LARGE SCALE GENOMIC DNA]</scope>
    <source>
        <strain evidence="1 2">DSM 46092</strain>
    </source>
</reference>
<gene>
    <name evidence="1" type="ORF">ATK36_1970</name>
</gene>
<evidence type="ECO:0000313" key="2">
    <source>
        <dbReference type="Proteomes" id="UP000243542"/>
    </source>
</evidence>
<keyword evidence="2" id="KW-1185">Reference proteome</keyword>
<dbReference type="RefSeq" id="WP_098510947.1">
    <property type="nucleotide sequence ID" value="NZ_JBIAKZ010000069.1"/>
</dbReference>
<organism evidence="1 2">
    <name type="scientific">Amycolatopsis sulphurea</name>
    <dbReference type="NCBI Taxonomy" id="76022"/>
    <lineage>
        <taxon>Bacteria</taxon>
        <taxon>Bacillati</taxon>
        <taxon>Actinomycetota</taxon>
        <taxon>Actinomycetes</taxon>
        <taxon>Pseudonocardiales</taxon>
        <taxon>Pseudonocardiaceae</taxon>
        <taxon>Amycolatopsis</taxon>
    </lineage>
</organism>
<name>A0A2A9F6J1_9PSEU</name>
<dbReference type="EMBL" id="PDJK01000002">
    <property type="protein sequence ID" value="PFG46964.1"/>
    <property type="molecule type" value="Genomic_DNA"/>
</dbReference>
<comment type="caution">
    <text evidence="1">The sequence shown here is derived from an EMBL/GenBank/DDBJ whole genome shotgun (WGS) entry which is preliminary data.</text>
</comment>
<proteinExistence type="predicted"/>
<dbReference type="AlphaFoldDB" id="A0A2A9F6J1"/>
<accession>A0A2A9F6J1</accession>
<dbReference type="Proteomes" id="UP000243542">
    <property type="component" value="Unassembled WGS sequence"/>
</dbReference>
<sequence length="164" mass="19246">MKIDDDGEQSVYAVEPEPAWLPELLGLHPLLADADRKTVADWHRPPFRDPTWEPLDEEALERQRGWQLAHPLPLYLRVAELARVLVQSWDQFDDDARRNIFCYLEEILCAGQKACNDQDVLHMRMSMFETMHNLAEQAGEPRLREMWRYLGVESEKRMSEMGKP</sequence>